<proteinExistence type="predicted"/>
<organism evidence="1 2">
    <name type="scientific">Sulfuricurvum kujiense</name>
    <dbReference type="NCBI Taxonomy" id="148813"/>
    <lineage>
        <taxon>Bacteria</taxon>
        <taxon>Pseudomonadati</taxon>
        <taxon>Campylobacterota</taxon>
        <taxon>Epsilonproteobacteria</taxon>
        <taxon>Campylobacterales</taxon>
        <taxon>Sulfurimonadaceae</taxon>
        <taxon>Sulfuricurvum</taxon>
    </lineage>
</organism>
<dbReference type="Proteomes" id="UP000228859">
    <property type="component" value="Unassembled WGS sequence"/>
</dbReference>
<dbReference type="AlphaFoldDB" id="A0A2D3WC03"/>
<protein>
    <recommendedName>
        <fullName evidence="3">Helix-turn-helix domain-containing protein</fullName>
    </recommendedName>
</protein>
<evidence type="ECO:0008006" key="3">
    <source>
        <dbReference type="Google" id="ProtNLM"/>
    </source>
</evidence>
<name>A0A2D3WC03_9BACT</name>
<comment type="caution">
    <text evidence="1">The sequence shown here is derived from an EMBL/GenBank/DDBJ whole genome shotgun (WGS) entry which is preliminary data.</text>
</comment>
<evidence type="ECO:0000313" key="2">
    <source>
        <dbReference type="Proteomes" id="UP000228859"/>
    </source>
</evidence>
<evidence type="ECO:0000313" key="1">
    <source>
        <dbReference type="EMBL" id="DAB38841.1"/>
    </source>
</evidence>
<reference evidence="1 2" key="1">
    <citation type="journal article" date="2017" name="Front. Microbiol.">
        <title>Comparative Genomic Analysis of the Class Epsilonproteobacteria and Proposed Reclassification to Epsilonbacteraeota (phyl. nov.).</title>
        <authorList>
            <person name="Waite D.W."/>
            <person name="Vanwonterghem I."/>
            <person name="Rinke C."/>
            <person name="Parks D.H."/>
            <person name="Zhang Y."/>
            <person name="Takai K."/>
            <person name="Sievert S.M."/>
            <person name="Simon J."/>
            <person name="Campbell B.J."/>
            <person name="Hanson T.E."/>
            <person name="Woyke T."/>
            <person name="Klotz M.G."/>
            <person name="Hugenholtz P."/>
        </authorList>
    </citation>
    <scope>NUCLEOTIDE SEQUENCE [LARGE SCALE GENOMIC DNA]</scope>
    <source>
        <strain evidence="1">UBA12443</strain>
    </source>
</reference>
<sequence>MGVVYNKLYQKYNCSVLNTAEVAAELNISTQTLKRRVKEGKMVTPLETRVGRSLQWSLIDIAKYLGDKDE</sequence>
<accession>A0A2D3WC03</accession>
<dbReference type="EMBL" id="DLUI01000059">
    <property type="protein sequence ID" value="DAB38841.1"/>
    <property type="molecule type" value="Genomic_DNA"/>
</dbReference>
<gene>
    <name evidence="1" type="ORF">CFH83_03765</name>
</gene>